<keyword evidence="5" id="KW-1185">Reference proteome</keyword>
<organism evidence="2">
    <name type="scientific">Neofusicoccum ribis</name>
    <dbReference type="NCBI Taxonomy" id="45134"/>
    <lineage>
        <taxon>Eukaryota</taxon>
        <taxon>Fungi</taxon>
        <taxon>Dikarya</taxon>
        <taxon>Ascomycota</taxon>
        <taxon>Pezizomycotina</taxon>
        <taxon>Dothideomycetes</taxon>
        <taxon>Dothideomycetes incertae sedis</taxon>
        <taxon>Botryosphaeriales</taxon>
        <taxon>Botryosphaeriaceae</taxon>
        <taxon>Neofusicoccum</taxon>
    </lineage>
</organism>
<dbReference type="EMBL" id="JAJVDC020000127">
    <property type="protein sequence ID" value="KAL1622967.1"/>
    <property type="molecule type" value="Genomic_DNA"/>
</dbReference>
<gene>
    <name evidence="4" type="ORF">SLS56_008505</name>
</gene>
<feature type="compositionally biased region" description="Polar residues" evidence="1">
    <location>
        <begin position="389"/>
        <end position="405"/>
    </location>
</feature>
<evidence type="ECO:0000313" key="3">
    <source>
        <dbReference type="EMBL" id="ATA58183.1"/>
    </source>
</evidence>
<reference evidence="2" key="1">
    <citation type="submission" date="2016-08" db="EMBL/GenBank/DDBJ databases">
        <title>Genomic insights into the mating strategies of species of the Botryosphaeriales.</title>
        <authorList>
            <person name="Nagel J.H."/>
        </authorList>
    </citation>
    <scope>NUCLEOTIDE SEQUENCE</scope>
    <source>
        <strain evidence="2">CMW7054</strain>
        <strain evidence="3">CMW7772</strain>
    </source>
</reference>
<proteinExistence type="predicted"/>
<accession>A0A343JZJ7</accession>
<evidence type="ECO:0000313" key="5">
    <source>
        <dbReference type="Proteomes" id="UP001521116"/>
    </source>
</evidence>
<feature type="compositionally biased region" description="Basic and acidic residues" evidence="1">
    <location>
        <begin position="349"/>
        <end position="358"/>
    </location>
</feature>
<evidence type="ECO:0000313" key="2">
    <source>
        <dbReference type="EMBL" id="ATA58055.1"/>
    </source>
</evidence>
<sequence>MNGISGRMWQPNRGLLPLEEFANAGLPNPPPTLPGRPKTPDQNFARGSHEHLDALLGDLQQLCIEYCINICIRKPLTSAMESAFEKIMAECLQLLDPPNTIVDPDVRSQFFKIVRSTAKNVMEVTKAHQDLNDTLRAPLDKAQRVMEASSGYKDGLPRWSQFLALNAPGAKKLQLQKRNYLQPQRRGYQVLPQGGIGILRHWDTAMINLITDIDPQMQMNLWSPRFDWGTLGLHRLALGVRRFDPLKYVPSPWAMKPRMDNPALISRFNGWHMELEQLDSAYGSYIDKMPHIDEIVNSANQVVANSGPRKIAFTLEEATSRSSDIDEFNFILVHRFIRDDELTRLRERETISPAERKKMDMRKKRQGLALQDGNPPQSGPPQAGPSNQAGPSTQAATSSTMNTAP</sequence>
<dbReference type="EMBL" id="KY612504">
    <property type="protein sequence ID" value="ATA58183.1"/>
    <property type="molecule type" value="Genomic_DNA"/>
</dbReference>
<evidence type="ECO:0000313" key="4">
    <source>
        <dbReference type="EMBL" id="KAL1622967.1"/>
    </source>
</evidence>
<name>A0A343JZJ7_9PEZI</name>
<feature type="region of interest" description="Disordered" evidence="1">
    <location>
        <begin position="349"/>
        <end position="405"/>
    </location>
</feature>
<feature type="region of interest" description="Disordered" evidence="1">
    <location>
        <begin position="21"/>
        <end position="43"/>
    </location>
</feature>
<dbReference type="AlphaFoldDB" id="A0A343JZJ7"/>
<dbReference type="EMBL" id="KX766036">
    <property type="protein sequence ID" value="ATA58055.1"/>
    <property type="molecule type" value="Genomic_DNA"/>
</dbReference>
<evidence type="ECO:0000256" key="1">
    <source>
        <dbReference type="SAM" id="MobiDB-lite"/>
    </source>
</evidence>
<protein>
    <submittedName>
        <fullName evidence="2">MAT1-1-4</fullName>
    </submittedName>
</protein>
<dbReference type="Proteomes" id="UP001521116">
    <property type="component" value="Unassembled WGS sequence"/>
</dbReference>
<reference evidence="4 5" key="2">
    <citation type="submission" date="2024-02" db="EMBL/GenBank/DDBJ databases">
        <title>De novo assembly and annotation of 12 fungi associated with fruit tree decline syndrome in Ontario, Canada.</title>
        <authorList>
            <person name="Sulman M."/>
            <person name="Ellouze W."/>
            <person name="Ilyukhin E."/>
        </authorList>
    </citation>
    <scope>NUCLEOTIDE SEQUENCE [LARGE SCALE GENOMIC DNA]</scope>
    <source>
        <strain evidence="4 5">M1-105</strain>
    </source>
</reference>